<protein>
    <submittedName>
        <fullName evidence="2">Uncharacterized protein</fullName>
    </submittedName>
</protein>
<keyword evidence="3" id="KW-1185">Reference proteome</keyword>
<sequence>MFLILLFYVNTLKLSIYLSLTIFLNLYIFYTLPFLSICYLFIIQCYFIAFSTSILKYYSLNSSIYALSSFEPL</sequence>
<dbReference type="Proteomes" id="UP000292160">
    <property type="component" value="Segment"/>
</dbReference>
<dbReference type="RefSeq" id="YP_010082841.1">
    <property type="nucleotide sequence ID" value="NC_055035.1"/>
</dbReference>
<name>A0A481W5R3_9CAUD</name>
<proteinExistence type="predicted"/>
<feature type="transmembrane region" description="Helical" evidence="1">
    <location>
        <begin position="34"/>
        <end position="55"/>
    </location>
</feature>
<keyword evidence="1" id="KW-0812">Transmembrane</keyword>
<keyword evidence="1" id="KW-0472">Membrane</keyword>
<keyword evidence="1" id="KW-1133">Transmembrane helix</keyword>
<evidence type="ECO:0000313" key="3">
    <source>
        <dbReference type="Proteomes" id="UP000292160"/>
    </source>
</evidence>
<organism evidence="2 3">
    <name type="scientific">Fusobacterium phage Fnu1</name>
    <dbReference type="NCBI Taxonomy" id="2530024"/>
    <lineage>
        <taxon>Viruses</taxon>
        <taxon>Duplodnaviria</taxon>
        <taxon>Heunggongvirae</taxon>
        <taxon>Uroviricota</taxon>
        <taxon>Caudoviricetes</taxon>
        <taxon>Latrobevirus</taxon>
        <taxon>Latrobevirus FNU1</taxon>
    </lineage>
</organism>
<dbReference type="GeneID" id="65071849"/>
<dbReference type="EMBL" id="MK554696">
    <property type="protein sequence ID" value="QBJ04214.1"/>
    <property type="molecule type" value="Genomic_DNA"/>
</dbReference>
<accession>A0A481W5R3</accession>
<dbReference type="KEGG" id="vg:65071849"/>
<evidence type="ECO:0000313" key="2">
    <source>
        <dbReference type="EMBL" id="QBJ04214.1"/>
    </source>
</evidence>
<feature type="transmembrane region" description="Helical" evidence="1">
    <location>
        <begin position="7"/>
        <end position="28"/>
    </location>
</feature>
<reference evidence="2 3" key="1">
    <citation type="submission" date="2019-02" db="EMBL/GenBank/DDBJ databases">
        <title>Genomic, morphological and functional characterisation of novel bacteriophage Fnu1 capable of disrupt Fusobacterium nucleatum biofilm.</title>
        <authorList>
            <person name="Kabwe M."/>
            <person name="Brown T.L."/>
            <person name="Dashper S."/>
            <person name="Speirs L."/>
            <person name="Ku H."/>
            <person name="Petrovski S."/>
            <person name="Chan H.T."/>
            <person name="Lock P."/>
            <person name="Tucci J."/>
        </authorList>
    </citation>
    <scope>NUCLEOTIDE SEQUENCE [LARGE SCALE GENOMIC DNA]</scope>
</reference>
<evidence type="ECO:0000256" key="1">
    <source>
        <dbReference type="SAM" id="Phobius"/>
    </source>
</evidence>